<dbReference type="InterPro" id="IPR005135">
    <property type="entry name" value="Endo/exonuclease/phosphatase"/>
</dbReference>
<gene>
    <name evidence="8" type="ORF">PGLA1383_LOCUS21838</name>
</gene>
<dbReference type="SUPFAM" id="SSF56219">
    <property type="entry name" value="DNase I-like"/>
    <property type="match status" value="1"/>
</dbReference>
<dbReference type="InterPro" id="IPR043502">
    <property type="entry name" value="DNA/RNA_pol_sf"/>
</dbReference>
<feature type="compositionally biased region" description="Basic and acidic residues" evidence="5">
    <location>
        <begin position="1335"/>
        <end position="1349"/>
    </location>
</feature>
<dbReference type="Gene3D" id="3.40.50.12240">
    <property type="match status" value="1"/>
</dbReference>
<dbReference type="CDD" id="cd01135">
    <property type="entry name" value="V_A-ATPase_B"/>
    <property type="match status" value="1"/>
</dbReference>
<dbReference type="SUPFAM" id="SSF54001">
    <property type="entry name" value="Cysteine proteinases"/>
    <property type="match status" value="1"/>
</dbReference>
<feature type="transmembrane region" description="Helical" evidence="6">
    <location>
        <begin position="41"/>
        <end position="59"/>
    </location>
</feature>
<organism evidence="8 9">
    <name type="scientific">Polarella glacialis</name>
    <name type="common">Dinoflagellate</name>
    <dbReference type="NCBI Taxonomy" id="89957"/>
    <lineage>
        <taxon>Eukaryota</taxon>
        <taxon>Sar</taxon>
        <taxon>Alveolata</taxon>
        <taxon>Dinophyceae</taxon>
        <taxon>Suessiales</taxon>
        <taxon>Suessiaceae</taxon>
        <taxon>Polarella</taxon>
    </lineage>
</organism>
<dbReference type="NCBIfam" id="NF003235">
    <property type="entry name" value="PRK04196.1"/>
    <property type="match status" value="1"/>
</dbReference>
<accession>A0A813ENL3</accession>
<dbReference type="CDD" id="cd18112">
    <property type="entry name" value="ATP-synt_V_A-type_beta_C"/>
    <property type="match status" value="1"/>
</dbReference>
<dbReference type="SUPFAM" id="SSF52540">
    <property type="entry name" value="P-loop containing nucleoside triphosphate hydrolases"/>
    <property type="match status" value="1"/>
</dbReference>
<dbReference type="Pfam" id="PF02338">
    <property type="entry name" value="OTU"/>
    <property type="match status" value="1"/>
</dbReference>
<evidence type="ECO:0000313" key="9">
    <source>
        <dbReference type="Proteomes" id="UP000654075"/>
    </source>
</evidence>
<dbReference type="SUPFAM" id="SSF56672">
    <property type="entry name" value="DNA/RNA polymerases"/>
    <property type="match status" value="1"/>
</dbReference>
<feature type="region of interest" description="Disordered" evidence="5">
    <location>
        <begin position="783"/>
        <end position="819"/>
    </location>
</feature>
<sequence length="3455" mass="376149">MSAAAINAAAASRDYKVHPRIDYRTITGVEGPLVIMDNADILRAASFVAMLGFGLWFGVREVCRRTLAVLTLAGWLGDTATGLMDFLAFGDILRAVSPVEMFGFGLRFGVREIGRRIFAVLTLAGWLGDTATGLIECLAFGDILRAVSFVAMFGFGLWTWFRFMFGVREICRRISAVSTLVGWLGDFATGLIDFLAFRIAGIAGLNWFSGMGSARGLRVASCQRVLKASCMQRRRGFVLSLIGGATFPARFVGRARAVGLHQQVWHRRRRAVLQWLARRRRKKQGRDACQDDVLRGGAAGSAATRRRRGEQSAIIASLAAIAQRLDALEKQPGAAPARRKTPARQAHVPVDWGVLETLFEQLCQPQNAGLKKKLLHKLGLRSAAEGEGDSDDDEALPAPAAVKTAMRPPAAATPAAKPRWADLFDHTAPPVAVKTAVRPSAASKFQLWAKSWGGDAKITGIEGARTAPDDKPMVILVRSKDGFEEAELLAASRKGGTTVVWPEAAGAKPAEHTVLMDSLRGPVLAKAAVLFAGDQAPRPATLEQETDDAGDIAEVTIDTWRLTLVKEFAEDACFAAARASPHLLPAKILEAGICERILRTKAIAVYEKDITCLLSARSDQKAAFEEAVRRPGVILAPHHEVKDRAGAPSPQWLIRPPGSAPQDFWKQAVDAAEAAKGTVAYRPGGGNNLGVIGDIAREGALPPSWTLTGTPPFWQRSDIVSWATARGMTTVGSVSRRADRAWVLRAWPPAKASATAVVSYSSGIILAPSSAAKGKAQSVVATAKPTWGPPKLPPRNTTTAAPPAAATSGAGQGGGPAKEQLWYPDLPARSCFEPIDCGGRGDCGFLSIARALDQSENGGKDSKDIVPGCAIVRKLRLWAATEIQKHPDDFKAVVDTADFTKKLVRDGEWADSVSLYALARALKVEIRILARSTTDRKWHLYVLSGASAPVKGKKPNPAIWLALEDEHYRWLQVADGVQHAKCPKQIDITPENLALLRGEPKFKVKEAVAALDAKSADRQSPDLEAPGAKKAKTSDADGDVKLSGGGGAKASSQAAASLCSAAVRKRLGLASSAASSIAVRRRLGLDAASASSQAAASLCSAAVRKRLGLASSAASSIAVRRRLGLDAASGTSTRRPQADVDAEPEEVDPRREVRRCKCGWLPAAGLSSCKRAQQSRRHAMECSGIAAKPMSTAYLLFVKRGVHKRNHLTADQKSSDDKRRFVEWRDTLTHEWQRAAHAPCFDAVTAAVPGKCYQYSCARCHSIRNVARFKETPCPARPQSTPGRGLAAWRAEVLGHSDAQLNRTCALGRVYQAARRRTPKGQAEQKKFSARRKAKELTRRAAEGRSVRKDGSQSLASVLHLARQKGAQVITLQETRHLDGGFPWATAMAAEDGFCIHWSPAPGANVAGVRGNGGTAVLWISSYGPATRLPSDSHRHVGVALPQATVWSCYGPQRETDFEWMAGRIAEAERCSQNPAVVVGDLNWKKAYAGLLSEAWTMADSGPTVVAGSTQPARCLSLGCGSTAASADAVIGIPHHRVMSYITDVAASAERRPRSRLRRTAAFQWKVQPLPSEAAQIVAAIEDAAMHSATQPKLLEAWTQWHARAEAACNCAALLEVAVQTGKAERIKGSMPTSRRAPDSAKHRPPESMQRRRLKRFHRQAVQHAKWCGQDGPLTDKATRSWAAYRRDHGFSARSHIPNTWADAQEVAAMEVNQLSLQEDQLCSREWRRQFRTWTSDTIRAGGRMLRGPAHAATFTEIDMRAQWASKWCPGPDEVAEQAGLAWKVAALAAEVPQREQGSWKPPSRQRFLKNILRSSGAAGMDGWAADEAQALANFCPALVDELYDLLVRTLTDTEHGMSPELQALVAPWRVVGIPKRDPTESRPIAIASVFLRAWHRCLADSLPPLSPRQWSEAGVARAFIDWMGYRGAAGAEIDLAAAFDMIQHDVAQSALTHGGAPRAVVAWLRHTWSGPRYCHVRGALAEALWPTRGIPAGDPLSMRILGIVLEPWHKLVERQHPALRTWAYADDRSIVACAQHAGTSATQLVDEALEVTEQLFDQPIGVHENRKKRQRWIGGETCEHLGLVAAPAAAARGGRFAITTRDSWQGIRVVARRLPMVPGPIATREALATMCILPKIRWAAPMIAVPPIDVDKAVMRGIVRSASTLWCFARFWADNIVGCPTYATALQALKSATLLVDAVVPALRLALDKHAELLSLEVVRLTGSCVWVTPRTKCGYQVRELAQAASHKGDVPFDLRTKHAEVFDASSESGRHACRAIARVCCLMRQVSVSRPRFDTRGLESADVEVLTATEWKKWKSALSPREVGALRMWRSGAILSPTRFVKARDPTCPFCASEWASARHLWAECPHFEDRRQQLQTEVGFDAGWWSRQPPCTSKSGWVTFDAARTRGHRVAVSIAANKLGIDVVLAMDCKLGEPPAPEIVNVTLADGSVRQGQILEVNKKKAIVQVFEGTSNIDVRDCHIEFTGDTLKMPISDDLMGRAFNGSGKPIDNGPAVLAEEFLDINGAPLNPKSRVYPKEMIQTGISAIDTMNSVVRGQKLPLFSAAGLPHNEIAAQVCRQASLVKGKDTLDHSQENFSIVFGAMGVNMETARFFRNDFEENGSMENVVLFMNLANDPTIERIVTPRLALTTAEYFAYTREQHVFVILTDMSSYADALREVSAAREEVPGRRGYPGYMYTDLSTIYERAGRVEGRNGSITQFPILTMPNDDITHPIPDLTGYITEGQIFVDRSLHNRQIYPPVNVLPSLSRLMKSGIGKGMTRGDHANVSDQMYANYAIGQDTRAMKAVVGEEALSEDEHKYLEFTDKFETKFLQQNPYENRDVFTSLDIAWTLLRIFPQELLKKIPQKVKDEYYDREKEIQKAVQKGKCKGCKWCGVAPASAGKGGGVWKPQFEKSGWVGALPAKLSFKALQAHFDQAGKSTWAEGGKGGNGSVCYTTEAEGYCAFTLLNGSVIEGHILQVDHQGGLLSAAIGRFLRSVRFVRFVTFVNIVRFVRSVRFVIVTSLTLVALVRLMTFDKAHRLSCFVRSHELARHARLVQFYSISDNLSAAIAASIESLPAHQLHLATFSACSSTSASTSIDDHAENYEEHQAGRWPKRNNTNSLPPVPTNLKTLVTISTTLDPREADVVQALLNSSACELLEVSELASNSSVCPLCTPDFTCAVREHKAAGQPRRKRLRTKTEDPSPVSQQPGPINEEQPAAQPAKQQKQLGAKKGLPEKSQPQAHQVPTLSQSQLQPPRSQVRAPIGVWMQACEFGMSGRCHSLTALFHFGYTTWKQRCHGAAQAHWRMESVEDTSPGHIAEEDDKQGRREDEPQLCAPAEGETVQEAGAGAAAEKGGSAFEGALPVPDSSPSPPQVAVYCPVETPSVARLLQAAHGAAESERWQQALELCVEGLSGLRSESDPQCTSGSFVFAFGVERWLCRAFEVVMSYAYS</sequence>
<dbReference type="Gene3D" id="3.60.10.10">
    <property type="entry name" value="Endonuclease/exonuclease/phosphatase"/>
    <property type="match status" value="1"/>
</dbReference>
<dbReference type="Pfam" id="PF02874">
    <property type="entry name" value="ATP-synt_ab_N"/>
    <property type="match status" value="1"/>
</dbReference>
<evidence type="ECO:0000256" key="4">
    <source>
        <dbReference type="ARBA" id="ARBA00023065"/>
    </source>
</evidence>
<evidence type="ECO:0000256" key="3">
    <source>
        <dbReference type="ARBA" id="ARBA00022781"/>
    </source>
</evidence>
<feature type="domain" description="Reverse transcriptase" evidence="7">
    <location>
        <begin position="1855"/>
        <end position="2110"/>
    </location>
</feature>
<dbReference type="InterPro" id="IPR035979">
    <property type="entry name" value="RBD_domain_sf"/>
</dbReference>
<dbReference type="PANTHER" id="PTHR43389">
    <property type="entry name" value="V-TYPE PROTON ATPASE SUBUNIT B"/>
    <property type="match status" value="1"/>
</dbReference>
<keyword evidence="2" id="KW-0813">Transport</keyword>
<dbReference type="InterPro" id="IPR022879">
    <property type="entry name" value="V-ATPase_su_B/beta"/>
</dbReference>
<dbReference type="InterPro" id="IPR000477">
    <property type="entry name" value="RT_dom"/>
</dbReference>
<feature type="compositionally biased region" description="Low complexity" evidence="5">
    <location>
        <begin position="3219"/>
        <end position="3235"/>
    </location>
</feature>
<feature type="region of interest" description="Disordered" evidence="5">
    <location>
        <begin position="1013"/>
        <end position="1050"/>
    </location>
</feature>
<feature type="region of interest" description="Disordered" evidence="5">
    <location>
        <begin position="3311"/>
        <end position="3334"/>
    </location>
</feature>
<dbReference type="SUPFAM" id="SSF54928">
    <property type="entry name" value="RNA-binding domain, RBD"/>
    <property type="match status" value="1"/>
</dbReference>
<dbReference type="InterPro" id="IPR055190">
    <property type="entry name" value="ATP-synt_VA_C"/>
</dbReference>
<feature type="region of interest" description="Disordered" evidence="5">
    <location>
        <begin position="1316"/>
        <end position="1349"/>
    </location>
</feature>
<dbReference type="Gene3D" id="3.90.70.80">
    <property type="match status" value="1"/>
</dbReference>
<dbReference type="InterPro" id="IPR004100">
    <property type="entry name" value="ATPase_F1/V1/A1_a/bsu_N"/>
</dbReference>
<feature type="compositionally biased region" description="Low complexity" evidence="5">
    <location>
        <begin position="794"/>
        <end position="809"/>
    </location>
</feature>
<dbReference type="InterPro" id="IPR003323">
    <property type="entry name" value="OTU_dom"/>
</dbReference>
<feature type="compositionally biased region" description="Basic and acidic residues" evidence="5">
    <location>
        <begin position="1636"/>
        <end position="1650"/>
    </location>
</feature>
<keyword evidence="6" id="KW-0812">Transmembrane</keyword>
<evidence type="ECO:0000259" key="7">
    <source>
        <dbReference type="PROSITE" id="PS50878"/>
    </source>
</evidence>
<reference evidence="8" key="1">
    <citation type="submission" date="2021-02" db="EMBL/GenBank/DDBJ databases">
        <authorList>
            <person name="Dougan E. K."/>
            <person name="Rhodes N."/>
            <person name="Thang M."/>
            <person name="Chan C."/>
        </authorList>
    </citation>
    <scope>NUCLEOTIDE SEQUENCE</scope>
</reference>
<dbReference type="Pfam" id="PF00006">
    <property type="entry name" value="ATP-synt_ab"/>
    <property type="match status" value="1"/>
</dbReference>
<dbReference type="GO" id="GO:0005524">
    <property type="term" value="F:ATP binding"/>
    <property type="evidence" value="ECO:0007669"/>
    <property type="project" value="InterPro"/>
</dbReference>
<dbReference type="Pfam" id="PF22919">
    <property type="entry name" value="ATP-synt_VA_C"/>
    <property type="match status" value="1"/>
</dbReference>
<dbReference type="PROSITE" id="PS00152">
    <property type="entry name" value="ATPASE_ALPHA_BETA"/>
    <property type="match status" value="1"/>
</dbReference>
<feature type="transmembrane region" description="Helical" evidence="6">
    <location>
        <begin position="147"/>
        <end position="165"/>
    </location>
</feature>
<dbReference type="GO" id="GO:0033180">
    <property type="term" value="C:proton-transporting V-type ATPase, V1 domain"/>
    <property type="evidence" value="ECO:0007669"/>
    <property type="project" value="InterPro"/>
</dbReference>
<keyword evidence="4" id="KW-0406">Ion transport</keyword>
<dbReference type="HAMAP" id="MF_00310">
    <property type="entry name" value="ATP_synth_B_arch"/>
    <property type="match status" value="1"/>
</dbReference>
<dbReference type="Pfam" id="PF00078">
    <property type="entry name" value="RVT_1"/>
    <property type="match status" value="1"/>
</dbReference>
<proteinExistence type="inferred from homology"/>
<dbReference type="GO" id="GO:0046034">
    <property type="term" value="P:ATP metabolic process"/>
    <property type="evidence" value="ECO:0007669"/>
    <property type="project" value="InterPro"/>
</dbReference>
<comment type="caution">
    <text evidence="8">The sequence shown here is derived from an EMBL/GenBank/DDBJ whole genome shotgun (WGS) entry which is preliminary data.</text>
</comment>
<keyword evidence="6" id="KW-1133">Transmembrane helix</keyword>
<dbReference type="InterPro" id="IPR005723">
    <property type="entry name" value="ATPase_V1-cplx_bsu"/>
</dbReference>
<dbReference type="GO" id="GO:0003824">
    <property type="term" value="F:catalytic activity"/>
    <property type="evidence" value="ECO:0007669"/>
    <property type="project" value="InterPro"/>
</dbReference>
<feature type="transmembrane region" description="Helical" evidence="6">
    <location>
        <begin position="117"/>
        <end position="141"/>
    </location>
</feature>
<dbReference type="InterPro" id="IPR000194">
    <property type="entry name" value="ATPase_F1/V1/A1_a/bsu_nucl-bd"/>
</dbReference>
<name>A0A813ENL3_POLGL</name>
<keyword evidence="6" id="KW-0472">Membrane</keyword>
<feature type="region of interest" description="Disordered" evidence="5">
    <location>
        <begin position="3187"/>
        <end position="3260"/>
    </location>
</feature>
<dbReference type="InterPro" id="IPR038765">
    <property type="entry name" value="Papain-like_cys_pep_sf"/>
</dbReference>
<dbReference type="Proteomes" id="UP000654075">
    <property type="component" value="Unassembled WGS sequence"/>
</dbReference>
<dbReference type="GO" id="GO:0003676">
    <property type="term" value="F:nucleic acid binding"/>
    <property type="evidence" value="ECO:0007669"/>
    <property type="project" value="InterPro"/>
</dbReference>
<dbReference type="GO" id="GO:0046961">
    <property type="term" value="F:proton-transporting ATPase activity, rotational mechanism"/>
    <property type="evidence" value="ECO:0007669"/>
    <property type="project" value="InterPro"/>
</dbReference>
<dbReference type="InterPro" id="IPR020003">
    <property type="entry name" value="ATPase_a/bsu_AS"/>
</dbReference>
<evidence type="ECO:0000313" key="8">
    <source>
        <dbReference type="EMBL" id="CAE8603631.1"/>
    </source>
</evidence>
<dbReference type="Pfam" id="PF03372">
    <property type="entry name" value="Exo_endo_phos"/>
    <property type="match status" value="1"/>
</dbReference>
<evidence type="ECO:0000256" key="6">
    <source>
        <dbReference type="SAM" id="Phobius"/>
    </source>
</evidence>
<dbReference type="PROSITE" id="PS50878">
    <property type="entry name" value="RT_POL"/>
    <property type="match status" value="1"/>
</dbReference>
<feature type="compositionally biased region" description="Low complexity" evidence="5">
    <location>
        <begin position="3247"/>
        <end position="3260"/>
    </location>
</feature>
<evidence type="ECO:0000256" key="2">
    <source>
        <dbReference type="ARBA" id="ARBA00022448"/>
    </source>
</evidence>
<feature type="region of interest" description="Disordered" evidence="5">
    <location>
        <begin position="1626"/>
        <end position="1652"/>
    </location>
</feature>
<dbReference type="CDD" id="cd22744">
    <property type="entry name" value="OTU"/>
    <property type="match status" value="1"/>
</dbReference>
<keyword evidence="9" id="KW-1185">Reference proteome</keyword>
<evidence type="ECO:0000256" key="1">
    <source>
        <dbReference type="ARBA" id="ARBA00008936"/>
    </source>
</evidence>
<evidence type="ECO:0000256" key="5">
    <source>
        <dbReference type="SAM" id="MobiDB-lite"/>
    </source>
</evidence>
<dbReference type="CDD" id="cd18118">
    <property type="entry name" value="ATP-synt_V_A-type_beta_N"/>
    <property type="match status" value="1"/>
</dbReference>
<keyword evidence="3" id="KW-0375">Hydrogen ion transport</keyword>
<dbReference type="EMBL" id="CAJNNV010015594">
    <property type="protein sequence ID" value="CAE8603631.1"/>
    <property type="molecule type" value="Genomic_DNA"/>
</dbReference>
<dbReference type="NCBIfam" id="TIGR01040">
    <property type="entry name" value="V-ATPase_V1_B"/>
    <property type="match status" value="1"/>
</dbReference>
<dbReference type="InterPro" id="IPR027417">
    <property type="entry name" value="P-loop_NTPase"/>
</dbReference>
<feature type="compositionally biased region" description="Polar residues" evidence="5">
    <location>
        <begin position="3118"/>
        <end position="3127"/>
    </location>
</feature>
<comment type="similarity">
    <text evidence="1">Belongs to the ATPase alpha/beta chains family.</text>
</comment>
<feature type="region of interest" description="Disordered" evidence="5">
    <location>
        <begin position="3108"/>
        <end position="3127"/>
    </location>
</feature>
<dbReference type="PANTHER" id="PTHR43389:SF4">
    <property type="entry name" value="V-TYPE PROTON ATPASE SUBUNIT B"/>
    <property type="match status" value="1"/>
</dbReference>
<dbReference type="GO" id="GO:0007035">
    <property type="term" value="P:vacuolar acidification"/>
    <property type="evidence" value="ECO:0007669"/>
    <property type="project" value="TreeGrafter"/>
</dbReference>
<dbReference type="InterPro" id="IPR036691">
    <property type="entry name" value="Endo/exonu/phosph_ase_sf"/>
</dbReference>
<protein>
    <recommendedName>
        <fullName evidence="7">Reverse transcriptase domain-containing protein</fullName>
    </recommendedName>
</protein>